<name>A0ACB9Z8D3_9PEZI</name>
<sequence>MPFPYRYICDLLQQLEDESCKSERKQTPSKAIIEIWFREHHSRLNAPDNDASAILSTLLPERRTDRVYNIQVARLESIVGKALLLGSSRVQELRRYQTPALGIDLADCIERILEYTPNALGKNELTVEEIDDTLSRIAAGCRFSSPSVRALPKTQDANQSLANIYRRISSRDAKWFTRLVLKNYQPVVIDEHHFFRYYHFLLPQVMKVRDDLTVAGDFLQRIHQSPNDQSAITSILKPSVGTKVGRQFWLKGRSIKHCLDMSRQRDMSCEQKIDGEYCQIHINLRKPSSPIQIFSKSGKDSTEDRAGLHKAIQDSLKLGTPDCPFKHGCILEGELVVYSTKDNKILPFHKIRKHVSRSGSFLGTDHDSQAHYYEHLMIVYFDVLMIDGESLLGVRHSERFRRLSELISCRTGYAEIVRREVISFSRPSAASKLREAFATCIVSRGEGLVLKPDEPYFDFSRAQKPYSCCYIKLKKEYFQGLGDVGDFAVVGALYNAAKAKEYKRSNIKWTHFFIGCLENKEKVRAKTEKPRFIITNVIELSEAELSTVMTQCFPSPVPFDQNKSITLDFGRRTDKRPTDVFQEPLVFDMRCFSFEKEPNTNFWSMRFPMVSKIHHDRTYLDTISFTELQELASAAREAPELEDSQEMREWISKLEGADPRGIAVDAMAQESTQLEMRASPVPYYESHQGKESMLYPRNTEVSTHAPLTPLRSPTIEIAECSTIPAVHRRLLVNSVYQKRPTSDTATVTRKQRKLSDTSSTQSCATNRSADISPSAGRSRRPLSQIEANFSSQEQVSKSQTGLPMDSTPGVIPSLTDNNCGSSPTGPCQLTPNIANPASGSLFTDASTQHSLPKCSLTEKCAFANCSFLLAPCIAQYAWLTDNLFRDHGINDFFVDPRSWSQASTPKRPACRQDESSRTTKRLRVRKICLVESRRKDATMAFVGQIEAAGLKRSNGDREWVGVYDWRLLEEISNVESRKQKPGDMDPWRRYYVGIT</sequence>
<accession>A0ACB9Z8D3</accession>
<dbReference type="EMBL" id="MU393449">
    <property type="protein sequence ID" value="KAI4867245.1"/>
    <property type="molecule type" value="Genomic_DNA"/>
</dbReference>
<evidence type="ECO:0000313" key="2">
    <source>
        <dbReference type="Proteomes" id="UP001497700"/>
    </source>
</evidence>
<proteinExistence type="predicted"/>
<dbReference type="Proteomes" id="UP001497700">
    <property type="component" value="Unassembled WGS sequence"/>
</dbReference>
<reference evidence="1 2" key="1">
    <citation type="journal article" date="2022" name="New Phytol.">
        <title>Ecological generalism drives hyperdiversity of secondary metabolite gene clusters in xylarialean endophytes.</title>
        <authorList>
            <person name="Franco M.E.E."/>
            <person name="Wisecaver J.H."/>
            <person name="Arnold A.E."/>
            <person name="Ju Y.M."/>
            <person name="Slot J.C."/>
            <person name="Ahrendt S."/>
            <person name="Moore L.P."/>
            <person name="Eastman K.E."/>
            <person name="Scott K."/>
            <person name="Konkel Z."/>
            <person name="Mondo S.J."/>
            <person name="Kuo A."/>
            <person name="Hayes R.D."/>
            <person name="Haridas S."/>
            <person name="Andreopoulos B."/>
            <person name="Riley R."/>
            <person name="LaButti K."/>
            <person name="Pangilinan J."/>
            <person name="Lipzen A."/>
            <person name="Amirebrahimi M."/>
            <person name="Yan J."/>
            <person name="Adam C."/>
            <person name="Keymanesh K."/>
            <person name="Ng V."/>
            <person name="Louie K."/>
            <person name="Northen T."/>
            <person name="Drula E."/>
            <person name="Henrissat B."/>
            <person name="Hsieh H.M."/>
            <person name="Youens-Clark K."/>
            <person name="Lutzoni F."/>
            <person name="Miadlikowska J."/>
            <person name="Eastwood D.C."/>
            <person name="Hamelin R.C."/>
            <person name="Grigoriev I.V."/>
            <person name="U'Ren J.M."/>
        </authorList>
    </citation>
    <scope>NUCLEOTIDE SEQUENCE [LARGE SCALE GENOMIC DNA]</scope>
    <source>
        <strain evidence="1 2">CBS 119005</strain>
    </source>
</reference>
<comment type="caution">
    <text evidence="1">The sequence shown here is derived from an EMBL/GenBank/DDBJ whole genome shotgun (WGS) entry which is preliminary data.</text>
</comment>
<organism evidence="1 2">
    <name type="scientific">Hypoxylon rubiginosum</name>
    <dbReference type="NCBI Taxonomy" id="110542"/>
    <lineage>
        <taxon>Eukaryota</taxon>
        <taxon>Fungi</taxon>
        <taxon>Dikarya</taxon>
        <taxon>Ascomycota</taxon>
        <taxon>Pezizomycotina</taxon>
        <taxon>Sordariomycetes</taxon>
        <taxon>Xylariomycetidae</taxon>
        <taxon>Xylariales</taxon>
        <taxon>Hypoxylaceae</taxon>
        <taxon>Hypoxylon</taxon>
    </lineage>
</organism>
<gene>
    <name evidence="1" type="ORF">F4820DRAFT_213273</name>
</gene>
<evidence type="ECO:0000313" key="1">
    <source>
        <dbReference type="EMBL" id="KAI4867245.1"/>
    </source>
</evidence>
<protein>
    <submittedName>
        <fullName evidence="1">Uncharacterized protein</fullName>
    </submittedName>
</protein>
<keyword evidence="2" id="KW-1185">Reference proteome</keyword>